<proteinExistence type="predicted"/>
<comment type="caution">
    <text evidence="2">The sequence shown here is derived from an EMBL/GenBank/DDBJ whole genome shotgun (WGS) entry which is preliminary data.</text>
</comment>
<keyword evidence="1" id="KW-1133">Transmembrane helix</keyword>
<feature type="transmembrane region" description="Helical" evidence="1">
    <location>
        <begin position="481"/>
        <end position="499"/>
    </location>
</feature>
<accession>A0A2H0URA3</accession>
<feature type="transmembrane region" description="Helical" evidence="1">
    <location>
        <begin position="347"/>
        <end position="378"/>
    </location>
</feature>
<evidence type="ECO:0000256" key="1">
    <source>
        <dbReference type="SAM" id="Phobius"/>
    </source>
</evidence>
<feature type="transmembrane region" description="Helical" evidence="1">
    <location>
        <begin position="118"/>
        <end position="140"/>
    </location>
</feature>
<protein>
    <recommendedName>
        <fullName evidence="4">Glycosyltransferase RgtA/B/C/D-like domain-containing protein</fullName>
    </recommendedName>
</protein>
<evidence type="ECO:0000313" key="3">
    <source>
        <dbReference type="Proteomes" id="UP000231157"/>
    </source>
</evidence>
<feature type="transmembrane region" description="Helical" evidence="1">
    <location>
        <begin position="82"/>
        <end position="106"/>
    </location>
</feature>
<sequence>MSPEFRGSPLFICLSIINKNIMISAIALTLSTFLFGALIINWLDPLGKFSILEKTAGTILIGQIASSYIFLIGSLITKSQSLAITIYEILFFIIIALRWNSIFNFFRKLKKIKIQKKYFKNIGIIIALILIIGLYTWYLLRMFHVGPNGELRSMMPGWGDNALHVNFIKRFSATSPFNLAHPLLANSRLVYPFLIDFSSSILHFLGANIVLAYQIPIILGGVSAFILCFSLAKGISKSQRFAVIALLLILLGSGLGFTSLWRDIKDEYSQNQFSNINEFISNPPHEYTHLDNRTGGKITSSHNTNDNIVWIVPVVSFLAHQRSFIWGFGMFLLIMLGVVTYGKEKQWWRYGFVAGAMPFVHGHTFLSLFIVLLTLFFWHLKQWKAWIYLGLITTAIAVPMLIFFFTNPANALGDSFLKPWFGWMTCVHRTSWIKCSPEPGTNSNALWFWINNFGVMFLIWSTLLVAYSTKWLTKINFGIQNSKWVAASAMLFLVPNLFLLQPWDFDNGKMFFYWWTLAIIFLVVPFLKKMWEKNVLFKIIVGLIIFFGLIAGSVDVLSKLTGDANAKSSGYIDGSRDALEVASWIEKNTNPNDLFLTDTSIDPIPLFLSGRKVFMGYDGWLWSHGLEYGNARENAKKIIQGDLSVACSENVDFILIDSGLEKAFGTITEESINKLGKIVYENSDRKILRIKCYTTAQ</sequence>
<feature type="transmembrane region" description="Helical" evidence="1">
    <location>
        <begin position="55"/>
        <end position="76"/>
    </location>
</feature>
<organism evidence="2 3">
    <name type="scientific">Candidatus Harrisonbacteria bacterium CG10_big_fil_rev_8_21_14_0_10_40_38</name>
    <dbReference type="NCBI Taxonomy" id="1974583"/>
    <lineage>
        <taxon>Bacteria</taxon>
        <taxon>Candidatus Harrisoniibacteriota</taxon>
    </lineage>
</organism>
<gene>
    <name evidence="2" type="ORF">COU07_03660</name>
</gene>
<evidence type="ECO:0000313" key="2">
    <source>
        <dbReference type="EMBL" id="PIR88959.1"/>
    </source>
</evidence>
<feature type="transmembrane region" description="Helical" evidence="1">
    <location>
        <begin position="446"/>
        <end position="469"/>
    </location>
</feature>
<feature type="transmembrane region" description="Helical" evidence="1">
    <location>
        <begin position="217"/>
        <end position="235"/>
    </location>
</feature>
<feature type="transmembrane region" description="Helical" evidence="1">
    <location>
        <begin position="535"/>
        <end position="554"/>
    </location>
</feature>
<dbReference type="AlphaFoldDB" id="A0A2H0URA3"/>
<keyword evidence="1" id="KW-0472">Membrane</keyword>
<feature type="transmembrane region" description="Helical" evidence="1">
    <location>
        <begin position="189"/>
        <end position="210"/>
    </location>
</feature>
<feature type="transmembrane region" description="Helical" evidence="1">
    <location>
        <begin position="241"/>
        <end position="261"/>
    </location>
</feature>
<feature type="transmembrane region" description="Helical" evidence="1">
    <location>
        <begin position="324"/>
        <end position="341"/>
    </location>
</feature>
<feature type="transmembrane region" description="Helical" evidence="1">
    <location>
        <begin position="385"/>
        <end position="405"/>
    </location>
</feature>
<reference evidence="3" key="1">
    <citation type="submission" date="2017-09" db="EMBL/GenBank/DDBJ databases">
        <title>Depth-based differentiation of microbial function through sediment-hosted aquifers and enrichment of novel symbionts in the deep terrestrial subsurface.</title>
        <authorList>
            <person name="Probst A.J."/>
            <person name="Ladd B."/>
            <person name="Jarett J.K."/>
            <person name="Geller-Mcgrath D.E."/>
            <person name="Sieber C.M.K."/>
            <person name="Emerson J.B."/>
            <person name="Anantharaman K."/>
            <person name="Thomas B.C."/>
            <person name="Malmstrom R."/>
            <person name="Stieglmeier M."/>
            <person name="Klingl A."/>
            <person name="Woyke T."/>
            <person name="Ryan C.M."/>
            <person name="Banfield J.F."/>
        </authorList>
    </citation>
    <scope>NUCLEOTIDE SEQUENCE [LARGE SCALE GENOMIC DNA]</scope>
</reference>
<dbReference type="Proteomes" id="UP000231157">
    <property type="component" value="Unassembled WGS sequence"/>
</dbReference>
<feature type="transmembrane region" description="Helical" evidence="1">
    <location>
        <begin position="20"/>
        <end position="43"/>
    </location>
</feature>
<keyword evidence="1" id="KW-0812">Transmembrane</keyword>
<dbReference type="EMBL" id="PFAZ01000009">
    <property type="protein sequence ID" value="PIR88959.1"/>
    <property type="molecule type" value="Genomic_DNA"/>
</dbReference>
<feature type="transmembrane region" description="Helical" evidence="1">
    <location>
        <begin position="511"/>
        <end position="528"/>
    </location>
</feature>
<name>A0A2H0URA3_9BACT</name>
<evidence type="ECO:0008006" key="4">
    <source>
        <dbReference type="Google" id="ProtNLM"/>
    </source>
</evidence>